<evidence type="ECO:0000313" key="4">
    <source>
        <dbReference type="Proteomes" id="UP001230504"/>
    </source>
</evidence>
<organism evidence="3 4">
    <name type="scientific">Colletotrichum navitas</name>
    <dbReference type="NCBI Taxonomy" id="681940"/>
    <lineage>
        <taxon>Eukaryota</taxon>
        <taxon>Fungi</taxon>
        <taxon>Dikarya</taxon>
        <taxon>Ascomycota</taxon>
        <taxon>Pezizomycotina</taxon>
        <taxon>Sordariomycetes</taxon>
        <taxon>Hypocreomycetidae</taxon>
        <taxon>Glomerellales</taxon>
        <taxon>Glomerellaceae</taxon>
        <taxon>Colletotrichum</taxon>
        <taxon>Colletotrichum graminicola species complex</taxon>
    </lineage>
</organism>
<reference evidence="3" key="1">
    <citation type="submission" date="2021-06" db="EMBL/GenBank/DDBJ databases">
        <title>Comparative genomics, transcriptomics and evolutionary studies reveal genomic signatures of adaptation to plant cell wall in hemibiotrophic fungi.</title>
        <authorList>
            <consortium name="DOE Joint Genome Institute"/>
            <person name="Baroncelli R."/>
            <person name="Diaz J.F."/>
            <person name="Benocci T."/>
            <person name="Peng M."/>
            <person name="Battaglia E."/>
            <person name="Haridas S."/>
            <person name="Andreopoulos W."/>
            <person name="Labutti K."/>
            <person name="Pangilinan J."/>
            <person name="Floch G.L."/>
            <person name="Makela M.R."/>
            <person name="Henrissat B."/>
            <person name="Grigoriev I.V."/>
            <person name="Crouch J.A."/>
            <person name="De Vries R.P."/>
            <person name="Sukno S.A."/>
            <person name="Thon M.R."/>
        </authorList>
    </citation>
    <scope>NUCLEOTIDE SEQUENCE</scope>
    <source>
        <strain evidence="3">CBS 125086</strain>
    </source>
</reference>
<comment type="caution">
    <text evidence="3">The sequence shown here is derived from an EMBL/GenBank/DDBJ whole genome shotgun (WGS) entry which is preliminary data.</text>
</comment>
<gene>
    <name evidence="3" type="ORF">LY79DRAFT_669272</name>
</gene>
<dbReference type="RefSeq" id="XP_060414733.1">
    <property type="nucleotide sequence ID" value="XM_060563618.1"/>
</dbReference>
<dbReference type="Proteomes" id="UP001230504">
    <property type="component" value="Unassembled WGS sequence"/>
</dbReference>
<evidence type="ECO:0000313" key="3">
    <source>
        <dbReference type="EMBL" id="KAK1593441.1"/>
    </source>
</evidence>
<protein>
    <submittedName>
        <fullName evidence="3">Uncharacterized protein</fullName>
    </submittedName>
</protein>
<name>A0AAD8Q190_9PEZI</name>
<dbReference type="AlphaFoldDB" id="A0AAD8Q190"/>
<accession>A0AAD8Q190</accession>
<dbReference type="GeneID" id="85447858"/>
<sequence>MTIPSTDYKAYDALTLQHALNAGESAAALKKTVQELQRIMRGQIRDIARSTGEVANAAAKAEQARELALQEELKAVEAQSEKGENNAAQAMMMAEANNEKAVAFAARDLATASSGNVNQQHQPAASQGHRRRHRRPHDPNRIPKSGYTLQCIRCGVRRSRNDEVRRHLRKEHYPTLFPGLTRDALLAQARLDAP</sequence>
<feature type="region of interest" description="Disordered" evidence="2">
    <location>
        <begin position="112"/>
        <end position="146"/>
    </location>
</feature>
<feature type="coiled-coil region" evidence="1">
    <location>
        <begin position="59"/>
        <end position="86"/>
    </location>
</feature>
<keyword evidence="4" id="KW-1185">Reference proteome</keyword>
<evidence type="ECO:0000256" key="2">
    <source>
        <dbReference type="SAM" id="MobiDB-lite"/>
    </source>
</evidence>
<evidence type="ECO:0000256" key="1">
    <source>
        <dbReference type="SAM" id="Coils"/>
    </source>
</evidence>
<keyword evidence="1" id="KW-0175">Coiled coil</keyword>
<feature type="compositionally biased region" description="Polar residues" evidence="2">
    <location>
        <begin position="112"/>
        <end position="125"/>
    </location>
</feature>
<dbReference type="EMBL" id="JAHLJV010000025">
    <property type="protein sequence ID" value="KAK1593441.1"/>
    <property type="molecule type" value="Genomic_DNA"/>
</dbReference>
<proteinExistence type="predicted"/>